<evidence type="ECO:0000256" key="3">
    <source>
        <dbReference type="HAMAP-Rule" id="MF_01867"/>
    </source>
</evidence>
<evidence type="ECO:0000256" key="2">
    <source>
        <dbReference type="ARBA" id="ARBA00023054"/>
    </source>
</evidence>
<dbReference type="NCBIfam" id="TIGR03998">
    <property type="entry name" value="thiol_BshC"/>
    <property type="match status" value="1"/>
</dbReference>
<keyword evidence="7" id="KW-1185">Reference proteome</keyword>
<accession>A0ABW4LNR5</accession>
<organism evidence="6 7">
    <name type="scientific">Bacillus salitolerans</name>
    <dbReference type="NCBI Taxonomy" id="1437434"/>
    <lineage>
        <taxon>Bacteria</taxon>
        <taxon>Bacillati</taxon>
        <taxon>Bacillota</taxon>
        <taxon>Bacilli</taxon>
        <taxon>Bacillales</taxon>
        <taxon>Bacillaceae</taxon>
        <taxon>Bacillus</taxon>
    </lineage>
</organism>
<comment type="similarity">
    <text evidence="3">Belongs to the BshC family.</text>
</comment>
<evidence type="ECO:0000259" key="5">
    <source>
        <dbReference type="Pfam" id="PF24850"/>
    </source>
</evidence>
<dbReference type="Pfam" id="PF24850">
    <property type="entry name" value="CC_BshC"/>
    <property type="match status" value="1"/>
</dbReference>
<reference evidence="7" key="1">
    <citation type="journal article" date="2019" name="Int. J. Syst. Evol. Microbiol.">
        <title>The Global Catalogue of Microorganisms (GCM) 10K type strain sequencing project: providing services to taxonomists for standard genome sequencing and annotation.</title>
        <authorList>
            <consortium name="The Broad Institute Genomics Platform"/>
            <consortium name="The Broad Institute Genome Sequencing Center for Infectious Disease"/>
            <person name="Wu L."/>
            <person name="Ma J."/>
        </authorList>
    </citation>
    <scope>NUCLEOTIDE SEQUENCE [LARGE SCALE GENOMIC DNA]</scope>
    <source>
        <strain evidence="7">CCUG 49339</strain>
    </source>
</reference>
<gene>
    <name evidence="3 6" type="primary">bshC</name>
    <name evidence="6" type="ORF">ACFSCX_03970</name>
</gene>
<dbReference type="Pfam" id="PF10079">
    <property type="entry name" value="Rossmann-like_BshC"/>
    <property type="match status" value="1"/>
</dbReference>
<evidence type="ECO:0000256" key="1">
    <source>
        <dbReference type="ARBA" id="ARBA00022598"/>
    </source>
</evidence>
<dbReference type="EC" id="6.-.-.-" evidence="3"/>
<dbReference type="InterPro" id="IPR055398">
    <property type="entry name" value="Rossmann-like_BshC"/>
</dbReference>
<comment type="caution">
    <text evidence="6">The sequence shown here is derived from an EMBL/GenBank/DDBJ whole genome shotgun (WGS) entry which is preliminary data.</text>
</comment>
<evidence type="ECO:0000313" key="6">
    <source>
        <dbReference type="EMBL" id="MFD1735715.1"/>
    </source>
</evidence>
<protein>
    <recommendedName>
        <fullName evidence="3">Putative cysteine ligase BshC</fullName>
        <ecNumber evidence="3">6.-.-.-</ecNumber>
    </recommendedName>
</protein>
<keyword evidence="2" id="KW-0175">Coiled coil</keyword>
<evidence type="ECO:0000313" key="7">
    <source>
        <dbReference type="Proteomes" id="UP001597214"/>
    </source>
</evidence>
<dbReference type="PIRSF" id="PIRSF012535">
    <property type="entry name" value="UCP012535"/>
    <property type="match status" value="1"/>
</dbReference>
<dbReference type="HAMAP" id="MF_01867">
    <property type="entry name" value="BshC"/>
    <property type="match status" value="1"/>
</dbReference>
<name>A0ABW4LNR5_9BACI</name>
<evidence type="ECO:0000259" key="4">
    <source>
        <dbReference type="Pfam" id="PF10079"/>
    </source>
</evidence>
<dbReference type="Proteomes" id="UP001597214">
    <property type="component" value="Unassembled WGS sequence"/>
</dbReference>
<dbReference type="EMBL" id="JBHUEM010000003">
    <property type="protein sequence ID" value="MFD1735715.1"/>
    <property type="molecule type" value="Genomic_DNA"/>
</dbReference>
<comment type="function">
    <text evidence="3">Involved in bacillithiol (BSH) biosynthesis. May catalyze the last step of the pathway, the addition of cysteine to glucosamine malate (GlcN-Mal) to generate BSH.</text>
</comment>
<feature type="domain" description="Bacillithiol biosynthesis BshC N-terminal Rossmann-like" evidence="4">
    <location>
        <begin position="1"/>
        <end position="383"/>
    </location>
</feature>
<proteinExistence type="inferred from homology"/>
<dbReference type="InterPro" id="IPR055399">
    <property type="entry name" value="CC_BshC"/>
</dbReference>
<sequence>MEIQDQSLVLSNKLTSDYIYNELNLHDFFHYSPFEIGDYENRMKELSDLQFPREELVRHLISYNQKFNPDSNTLTNINKLLHPKSAVVIGGQQAGLLTGPLYTIYKIITILQQAQELEGKLNIPIVPVFWIAGEDHDFDEVNHIYSSSQEQLSKITISHKHLVKNSLSHIEVDKRVCESWLDEVFTTFGETIFTKELIKSVKDCLHKSLTYVDFFGHLIHLLFNNSGIVLIDSGNPSLRKVEHNFLQEMVLKNEQIDRSLKNQQQFIEKMGYKTIIQTDHDSAHLFYHLDGKRVLLERSQTGDNIYFRGKNNECIFSKDELLHKLEHEPERFSNNVVTRPVMQDFLFPTISFIAGPGEVAYWAEVKEVFEVFSRKMPPVFPRLMATLVERSIVGDLHDIGISIEQVMKQGVTQERNQYISSLENVEIKREVSLIRETLEKHYASLKSISEHIHASMNQIVIKNEQIHYKQLDFLEHEFLKQSKQREEYTIRKYDRVQNALLPKNQPQERLWNIFYFMNKYGPDFVARLLLSTGSNQPFTHKIIYI</sequence>
<feature type="domain" description="Bacillithiol biosynthesis BshC C-terminal coiled-coil" evidence="5">
    <location>
        <begin position="385"/>
        <end position="544"/>
    </location>
</feature>
<dbReference type="InterPro" id="IPR011199">
    <property type="entry name" value="Bacillithiol_biosynth_BshC"/>
</dbReference>
<keyword evidence="1 3" id="KW-0436">Ligase</keyword>
<dbReference type="RefSeq" id="WP_377926817.1">
    <property type="nucleotide sequence ID" value="NZ_JBHUEM010000003.1"/>
</dbReference>